<feature type="region of interest" description="Disordered" evidence="14">
    <location>
        <begin position="21"/>
        <end position="41"/>
    </location>
</feature>
<dbReference type="Pfam" id="PF00593">
    <property type="entry name" value="TonB_dep_Rec_b-barrel"/>
    <property type="match status" value="1"/>
</dbReference>
<evidence type="ECO:0000256" key="8">
    <source>
        <dbReference type="ARBA" id="ARBA00023136"/>
    </source>
</evidence>
<dbReference type="Pfam" id="PF07715">
    <property type="entry name" value="Plug"/>
    <property type="match status" value="1"/>
</dbReference>
<gene>
    <name evidence="18" type="ORF">OSH07_01185</name>
</gene>
<keyword evidence="5 11" id="KW-0812">Transmembrane</keyword>
<evidence type="ECO:0000256" key="14">
    <source>
        <dbReference type="SAM" id="MobiDB-lite"/>
    </source>
</evidence>
<evidence type="ECO:0000256" key="9">
    <source>
        <dbReference type="ARBA" id="ARBA00023170"/>
    </source>
</evidence>
<evidence type="ECO:0000259" key="17">
    <source>
        <dbReference type="Pfam" id="PF07715"/>
    </source>
</evidence>
<proteinExistence type="inferred from homology"/>
<keyword evidence="7 13" id="KW-0798">TonB box</keyword>
<dbReference type="InterPro" id="IPR010917">
    <property type="entry name" value="TonB_rcpt_CS"/>
</dbReference>
<evidence type="ECO:0000256" key="2">
    <source>
        <dbReference type="ARBA" id="ARBA00009810"/>
    </source>
</evidence>
<protein>
    <submittedName>
        <fullName evidence="18">TonB-dependent receptor</fullName>
    </submittedName>
</protein>
<dbReference type="InterPro" id="IPR011276">
    <property type="entry name" value="TonB_haem/Hb_rcpt"/>
</dbReference>
<dbReference type="GO" id="GO:0009279">
    <property type="term" value="C:cell outer membrane"/>
    <property type="evidence" value="ECO:0007669"/>
    <property type="project" value="UniProtKB-SubCell"/>
</dbReference>
<dbReference type="CDD" id="cd01347">
    <property type="entry name" value="ligand_gated_channel"/>
    <property type="match status" value="1"/>
</dbReference>
<feature type="domain" description="TonB-dependent receptor-like beta-barrel" evidence="16">
    <location>
        <begin position="243"/>
        <end position="671"/>
    </location>
</feature>
<dbReference type="RefSeq" id="WP_266336775.1">
    <property type="nucleotide sequence ID" value="NZ_JAPKNK010000001.1"/>
</dbReference>
<dbReference type="InterPro" id="IPR037066">
    <property type="entry name" value="Plug_dom_sf"/>
</dbReference>
<comment type="similarity">
    <text evidence="2 11 13">Belongs to the TonB-dependent receptor family.</text>
</comment>
<feature type="compositionally biased region" description="Low complexity" evidence="14">
    <location>
        <begin position="21"/>
        <end position="30"/>
    </location>
</feature>
<dbReference type="InterPro" id="IPR039426">
    <property type="entry name" value="TonB-dep_rcpt-like"/>
</dbReference>
<reference evidence="18" key="1">
    <citation type="submission" date="2022-11" db="EMBL/GenBank/DDBJ databases">
        <title>Biodiversity and phylogenetic relationships of bacteria.</title>
        <authorList>
            <person name="Machado R.A.R."/>
            <person name="Bhat A."/>
            <person name="Loulou A."/>
            <person name="Kallel S."/>
        </authorList>
    </citation>
    <scope>NUCLEOTIDE SEQUENCE</scope>
    <source>
        <strain evidence="18">K-TC2</strain>
    </source>
</reference>
<evidence type="ECO:0000256" key="11">
    <source>
        <dbReference type="PROSITE-ProRule" id="PRU01360"/>
    </source>
</evidence>
<dbReference type="EMBL" id="JAPKNK010000001">
    <property type="protein sequence ID" value="MCX5567798.1"/>
    <property type="molecule type" value="Genomic_DNA"/>
</dbReference>
<comment type="subcellular location">
    <subcellularLocation>
        <location evidence="1 11">Cell outer membrane</location>
        <topology evidence="1 11">Multi-pass membrane protein</topology>
    </subcellularLocation>
</comment>
<keyword evidence="10 11" id="KW-0998">Cell outer membrane</keyword>
<dbReference type="PROSITE" id="PS01156">
    <property type="entry name" value="TONB_DEPENDENT_REC_2"/>
    <property type="match status" value="1"/>
</dbReference>
<comment type="caution">
    <text evidence="18">The sequence shown here is derived from an EMBL/GenBank/DDBJ whole genome shotgun (WGS) entry which is preliminary data.</text>
</comment>
<keyword evidence="19" id="KW-1185">Reference proteome</keyword>
<dbReference type="GO" id="GO:0044718">
    <property type="term" value="P:siderophore transmembrane transport"/>
    <property type="evidence" value="ECO:0007669"/>
    <property type="project" value="TreeGrafter"/>
</dbReference>
<evidence type="ECO:0000256" key="1">
    <source>
        <dbReference type="ARBA" id="ARBA00004571"/>
    </source>
</evidence>
<evidence type="ECO:0000256" key="10">
    <source>
        <dbReference type="ARBA" id="ARBA00023237"/>
    </source>
</evidence>
<evidence type="ECO:0000313" key="18">
    <source>
        <dbReference type="EMBL" id="MCX5567798.1"/>
    </source>
</evidence>
<feature type="short sequence motif" description="TonB C-terminal box" evidence="12">
    <location>
        <begin position="687"/>
        <end position="704"/>
    </location>
</feature>
<evidence type="ECO:0000256" key="5">
    <source>
        <dbReference type="ARBA" id="ARBA00022692"/>
    </source>
</evidence>
<evidence type="ECO:0000256" key="12">
    <source>
        <dbReference type="PROSITE-ProRule" id="PRU10144"/>
    </source>
</evidence>
<sequence>MAGTAAALLAAFSATVAKAQSAAAPTANSSETDEELKKKAAKGQTSFLAPITVTAAPEGWKNPFATPAPVSSAGEDEIQLFGQRNLGNVLRAMPGTFSRDSIQNAGLSVNIRGLEGSGRVNTMIDGVRQNFRFTGHEAQGFAYVDPALVAGVDVTRGAISTAGGAGALVGSANVRTLGVDDILTDGKNWGALATLTWGSNGVGFSEMAAGAVRSAGGGAAIAGAISYANPDNYKNGDGIEVPYTGQDRLSGLVKGEFAPTDDLTVNVGAVLYTNDFLANSYNQNIRSDTYTAGFNWDPDSELVNVSGHFYVNDVKMTYGDNAAGTANTTSGRVIEDLGIGFDLSNTSKFNLGNVAVSSTYGVEYFHDDVDAYNTWTPNSEGGVNPSGNSGIGGVFSETTFTYNIVDVIAGLRYDFYTLDGTTNVPSNNLAGLPAGNYDLDQSEGRVDPRITLALNPYEWLQPYVTYAETFRAPTISETMLGGIHPGSGPTNSYSPNPFLEPEIAKGWEFGANIKKDGLLTEGDIFRLKANYYYQNIENYIAVQNVGYVWWFVNTPGTSVIKGLELEALYDAGFAFANVSYTHAESNLPPTQNGLGVASYLPDNVFALTAGARFLERRLTVGGRVNYVGNTDAGQGFFGSTVADWDAYTLVDAFANYKFDNGLDLSLNVTNIFDKAYTPALSTLSSWTGDTGRGRTVLLTAKMQF</sequence>
<name>A0A9X3IIW4_9HYPH</name>
<dbReference type="AlphaFoldDB" id="A0A9X3IIW4"/>
<organism evidence="18 19">
    <name type="scientific">Kaistia nematophila</name>
    <dbReference type="NCBI Taxonomy" id="2994654"/>
    <lineage>
        <taxon>Bacteria</taxon>
        <taxon>Pseudomonadati</taxon>
        <taxon>Pseudomonadota</taxon>
        <taxon>Alphaproteobacteria</taxon>
        <taxon>Hyphomicrobiales</taxon>
        <taxon>Kaistiaceae</taxon>
        <taxon>Kaistia</taxon>
    </lineage>
</organism>
<dbReference type="PROSITE" id="PS52016">
    <property type="entry name" value="TONB_DEPENDENT_REC_3"/>
    <property type="match status" value="1"/>
</dbReference>
<dbReference type="GO" id="GO:0015344">
    <property type="term" value="F:siderophore uptake transmembrane transporter activity"/>
    <property type="evidence" value="ECO:0007669"/>
    <property type="project" value="TreeGrafter"/>
</dbReference>
<evidence type="ECO:0000256" key="7">
    <source>
        <dbReference type="ARBA" id="ARBA00023077"/>
    </source>
</evidence>
<evidence type="ECO:0000256" key="4">
    <source>
        <dbReference type="ARBA" id="ARBA00022452"/>
    </source>
</evidence>
<feature type="chain" id="PRO_5040808702" evidence="15">
    <location>
        <begin position="20"/>
        <end position="704"/>
    </location>
</feature>
<dbReference type="InterPro" id="IPR036942">
    <property type="entry name" value="Beta-barrel_TonB_sf"/>
</dbReference>
<keyword evidence="9 18" id="KW-0675">Receptor</keyword>
<keyword evidence="4 11" id="KW-1134">Transmembrane beta strand</keyword>
<dbReference type="Proteomes" id="UP001144805">
    <property type="component" value="Unassembled WGS sequence"/>
</dbReference>
<dbReference type="SUPFAM" id="SSF56935">
    <property type="entry name" value="Porins"/>
    <property type="match status" value="1"/>
</dbReference>
<keyword evidence="8 11" id="KW-0472">Membrane</keyword>
<dbReference type="PANTHER" id="PTHR30069">
    <property type="entry name" value="TONB-DEPENDENT OUTER MEMBRANE RECEPTOR"/>
    <property type="match status" value="1"/>
</dbReference>
<dbReference type="NCBIfam" id="TIGR01785">
    <property type="entry name" value="TonB-hemin"/>
    <property type="match status" value="1"/>
</dbReference>
<feature type="signal peptide" evidence="15">
    <location>
        <begin position="1"/>
        <end position="19"/>
    </location>
</feature>
<evidence type="ECO:0000256" key="3">
    <source>
        <dbReference type="ARBA" id="ARBA00022448"/>
    </source>
</evidence>
<accession>A0A9X3IIW4</accession>
<dbReference type="Gene3D" id="2.170.130.10">
    <property type="entry name" value="TonB-dependent receptor, plug domain"/>
    <property type="match status" value="1"/>
</dbReference>
<dbReference type="InterPro" id="IPR012910">
    <property type="entry name" value="Plug_dom"/>
</dbReference>
<evidence type="ECO:0000256" key="15">
    <source>
        <dbReference type="SAM" id="SignalP"/>
    </source>
</evidence>
<feature type="domain" description="TonB-dependent receptor plug" evidence="17">
    <location>
        <begin position="65"/>
        <end position="170"/>
    </location>
</feature>
<evidence type="ECO:0000256" key="6">
    <source>
        <dbReference type="ARBA" id="ARBA00022729"/>
    </source>
</evidence>
<dbReference type="Gene3D" id="2.40.170.20">
    <property type="entry name" value="TonB-dependent receptor, beta-barrel domain"/>
    <property type="match status" value="1"/>
</dbReference>
<dbReference type="GO" id="GO:0015232">
    <property type="term" value="F:heme transmembrane transporter activity"/>
    <property type="evidence" value="ECO:0007669"/>
    <property type="project" value="InterPro"/>
</dbReference>
<evidence type="ECO:0000256" key="13">
    <source>
        <dbReference type="RuleBase" id="RU003357"/>
    </source>
</evidence>
<evidence type="ECO:0000259" key="16">
    <source>
        <dbReference type="Pfam" id="PF00593"/>
    </source>
</evidence>
<dbReference type="PANTHER" id="PTHR30069:SF41">
    <property type="entry name" value="HEME_HEMOPEXIN UTILIZATION PROTEIN C"/>
    <property type="match status" value="1"/>
</dbReference>
<keyword evidence="3 11" id="KW-0813">Transport</keyword>
<evidence type="ECO:0000313" key="19">
    <source>
        <dbReference type="Proteomes" id="UP001144805"/>
    </source>
</evidence>
<dbReference type="InterPro" id="IPR000531">
    <property type="entry name" value="Beta-barrel_TonB"/>
</dbReference>
<keyword evidence="6 15" id="KW-0732">Signal</keyword>